<keyword evidence="3" id="KW-1185">Reference proteome</keyword>
<evidence type="ECO:0000313" key="2">
    <source>
        <dbReference type="EMBL" id="KAK5598495.1"/>
    </source>
</evidence>
<protein>
    <submittedName>
        <fullName evidence="2">Uncharacterized protein</fullName>
    </submittedName>
</protein>
<proteinExistence type="predicted"/>
<dbReference type="EMBL" id="JAHHUM010003068">
    <property type="protein sequence ID" value="KAK5598495.1"/>
    <property type="molecule type" value="Genomic_DNA"/>
</dbReference>
<reference evidence="2 3" key="1">
    <citation type="submission" date="2021-06" db="EMBL/GenBank/DDBJ databases">
        <authorList>
            <person name="Palmer J.M."/>
        </authorList>
    </citation>
    <scope>NUCLEOTIDE SEQUENCE [LARGE SCALE GENOMIC DNA]</scope>
    <source>
        <strain evidence="2 3">MEX-2019</strain>
        <tissue evidence="2">Muscle</tissue>
    </source>
</reference>
<evidence type="ECO:0000313" key="3">
    <source>
        <dbReference type="Proteomes" id="UP001311232"/>
    </source>
</evidence>
<accession>A0AAV9QRU8</accession>
<dbReference type="AlphaFoldDB" id="A0AAV9QRU8"/>
<dbReference type="Proteomes" id="UP001311232">
    <property type="component" value="Unassembled WGS sequence"/>
</dbReference>
<comment type="caution">
    <text evidence="2">The sequence shown here is derived from an EMBL/GenBank/DDBJ whole genome shotgun (WGS) entry which is preliminary data.</text>
</comment>
<name>A0AAV9QRU8_9TELE</name>
<gene>
    <name evidence="2" type="ORF">CRENBAI_009609</name>
</gene>
<feature type="non-terminal residue" evidence="2">
    <location>
        <position position="265"/>
    </location>
</feature>
<evidence type="ECO:0000256" key="1">
    <source>
        <dbReference type="SAM" id="MobiDB-lite"/>
    </source>
</evidence>
<feature type="region of interest" description="Disordered" evidence="1">
    <location>
        <begin position="88"/>
        <end position="108"/>
    </location>
</feature>
<organism evidence="2 3">
    <name type="scientific">Crenichthys baileyi</name>
    <name type="common">White River springfish</name>
    <dbReference type="NCBI Taxonomy" id="28760"/>
    <lineage>
        <taxon>Eukaryota</taxon>
        <taxon>Metazoa</taxon>
        <taxon>Chordata</taxon>
        <taxon>Craniata</taxon>
        <taxon>Vertebrata</taxon>
        <taxon>Euteleostomi</taxon>
        <taxon>Actinopterygii</taxon>
        <taxon>Neopterygii</taxon>
        <taxon>Teleostei</taxon>
        <taxon>Neoteleostei</taxon>
        <taxon>Acanthomorphata</taxon>
        <taxon>Ovalentaria</taxon>
        <taxon>Atherinomorphae</taxon>
        <taxon>Cyprinodontiformes</taxon>
        <taxon>Goodeidae</taxon>
        <taxon>Crenichthys</taxon>
    </lineage>
</organism>
<sequence>MLLPSSCLHFGPPQNHNVTAGTSQTDQAQHIKELKNWVEQQEATLRFLYGEEVEFYLRLCCWKRWRNVSVRLTGQPWISCQVRADPLQSSKPCRPHHNRSTPAVAATPAELGTPTAVAVEPSSPPPAGAEFPAGYSSWPGRRPRRRAVATGKVRVGASYVSTEDQPATAPLRLSFPEFVGSCPALGGRRSSERPPTPAWVLARLQFVNAECMKERCMECVPHMLAHPQDLLEVHAILQVEFLEEGWLYAPAPLSAGGPFMPLLKA</sequence>